<organism evidence="2 3">
    <name type="scientific">Peteryoungia aggregata LMG 23059</name>
    <dbReference type="NCBI Taxonomy" id="1368425"/>
    <lineage>
        <taxon>Bacteria</taxon>
        <taxon>Pseudomonadati</taxon>
        <taxon>Pseudomonadota</taxon>
        <taxon>Alphaproteobacteria</taxon>
        <taxon>Hyphomicrobiales</taxon>
        <taxon>Rhizobiaceae</taxon>
        <taxon>Peteryoungia</taxon>
    </lineage>
</organism>
<feature type="transmembrane region" description="Helical" evidence="1">
    <location>
        <begin position="18"/>
        <end position="38"/>
    </location>
</feature>
<comment type="caution">
    <text evidence="2">The sequence shown here is derived from an EMBL/GenBank/DDBJ whole genome shotgun (WGS) entry which is preliminary data.</text>
</comment>
<feature type="transmembrane region" description="Helical" evidence="1">
    <location>
        <begin position="237"/>
        <end position="256"/>
    </location>
</feature>
<dbReference type="EMBL" id="JAUSUW010000003">
    <property type="protein sequence ID" value="MDQ0420160.1"/>
    <property type="molecule type" value="Genomic_DNA"/>
</dbReference>
<proteinExistence type="predicted"/>
<feature type="transmembrane region" description="Helical" evidence="1">
    <location>
        <begin position="381"/>
        <end position="398"/>
    </location>
</feature>
<sequence>MADITLPGASLRPSSRPLVLWVLVYGLVTMVVLALLNLPAASDYVGADNDDIMRLVQVRDLLAGQSWFDLTQYRLGLAGGTLMHWSRLIDLPIALLIKFFAQIVPMAQAEALALLVWPFVLILPLMLAVALAARRIGDNVTMHVALLLTSVFVITGNRFLPGSIDHHNVQLVLVATIAAGLLDPSRGAVSHVFAGVAAALAIAIGAETTPLVATACAVVGILWALEGAAYARAARAFALSLLIGLSVLFFAMVPPAQYAAVTCDSLSIGFYAVVGIGAASLFIATQLPGMQDQRLRIVAIGVTGVLVLAGAVTIAPQCLQNPLNELDPLLHSLWLSGVIEAQSFLDQLEKEPSAFGGFYAVGFFAICVCVFRILGGDRPRAHAILLALVGVSFLIALVQVRGAIFANLLAIPPLALLIGELRRKAREEPEQLGTGLLFALSAFLSVPSAWALFGVLFVEGTAGVMNRMKGLAETPSATAQSAPACDAPAGFATLNGLPTGTVVAASDLGPEILRFTRHRSLSGPYHRNQGGMLTELHVGLAKPEEAAAFLRGAGATILVFCPEATQTQNIAASKADGLYAGMMKGKVPAYLRPVPVDGPSGMQIYSVELP</sequence>
<feature type="transmembrane region" description="Helical" evidence="1">
    <location>
        <begin position="354"/>
        <end position="374"/>
    </location>
</feature>
<protein>
    <submittedName>
        <fullName evidence="2">Uncharacterized protein</fullName>
    </submittedName>
</protein>
<feature type="transmembrane region" description="Helical" evidence="1">
    <location>
        <begin position="212"/>
        <end position="230"/>
    </location>
</feature>
<reference evidence="2 3" key="1">
    <citation type="submission" date="2023-07" db="EMBL/GenBank/DDBJ databases">
        <title>Genomic Encyclopedia of Type Strains, Phase IV (KMG-IV): sequencing the most valuable type-strain genomes for metagenomic binning, comparative biology and taxonomic classification.</title>
        <authorList>
            <person name="Goeker M."/>
        </authorList>
    </citation>
    <scope>NUCLEOTIDE SEQUENCE [LARGE SCALE GENOMIC DNA]</scope>
    <source>
        <strain evidence="2 3">DSM 1111</strain>
    </source>
</reference>
<dbReference type="RefSeq" id="WP_307370396.1">
    <property type="nucleotide sequence ID" value="NZ_JAUSUW010000003.1"/>
</dbReference>
<keyword evidence="1" id="KW-0812">Transmembrane</keyword>
<feature type="transmembrane region" description="Helical" evidence="1">
    <location>
        <begin position="433"/>
        <end position="458"/>
    </location>
</feature>
<feature type="transmembrane region" description="Helical" evidence="1">
    <location>
        <begin position="111"/>
        <end position="133"/>
    </location>
</feature>
<feature type="transmembrane region" description="Helical" evidence="1">
    <location>
        <begin position="297"/>
        <end position="315"/>
    </location>
</feature>
<accession>A0ABU0G665</accession>
<keyword evidence="1" id="KW-0472">Membrane</keyword>
<gene>
    <name evidence="2" type="ORF">J2045_001179</name>
</gene>
<dbReference type="Proteomes" id="UP001238496">
    <property type="component" value="Unassembled WGS sequence"/>
</dbReference>
<evidence type="ECO:0000313" key="3">
    <source>
        <dbReference type="Proteomes" id="UP001238496"/>
    </source>
</evidence>
<evidence type="ECO:0000313" key="2">
    <source>
        <dbReference type="EMBL" id="MDQ0420160.1"/>
    </source>
</evidence>
<keyword evidence="3" id="KW-1185">Reference proteome</keyword>
<keyword evidence="1" id="KW-1133">Transmembrane helix</keyword>
<name>A0ABU0G665_9HYPH</name>
<evidence type="ECO:0000256" key="1">
    <source>
        <dbReference type="SAM" id="Phobius"/>
    </source>
</evidence>
<feature type="transmembrane region" description="Helical" evidence="1">
    <location>
        <begin position="268"/>
        <end position="285"/>
    </location>
</feature>
<feature type="transmembrane region" description="Helical" evidence="1">
    <location>
        <begin position="140"/>
        <end position="160"/>
    </location>
</feature>